<organism evidence="1">
    <name type="scientific">Fusarium clavum</name>
    <dbReference type="NCBI Taxonomy" id="2594811"/>
    <lineage>
        <taxon>Eukaryota</taxon>
        <taxon>Fungi</taxon>
        <taxon>Dikarya</taxon>
        <taxon>Ascomycota</taxon>
        <taxon>Pezizomycotina</taxon>
        <taxon>Sordariomycetes</taxon>
        <taxon>Hypocreomycetidae</taxon>
        <taxon>Hypocreales</taxon>
        <taxon>Nectriaceae</taxon>
        <taxon>Fusarium</taxon>
        <taxon>Fusarium incarnatum-equiseti species complex</taxon>
    </lineage>
</organism>
<name>A0A090MFM7_9HYPO</name>
<dbReference type="AlphaFoldDB" id="A0A090MFM7"/>
<gene>
    <name evidence="1" type="ORF">BN850_0052830</name>
</gene>
<protein>
    <submittedName>
        <fullName evidence="1">WGS project CBMI000000000 data, contig CS3069_c001213</fullName>
    </submittedName>
</protein>
<dbReference type="EMBL" id="CBMI010001211">
    <property type="protein sequence ID" value="CEG04465.1"/>
    <property type="molecule type" value="Genomic_DNA"/>
</dbReference>
<evidence type="ECO:0000313" key="1">
    <source>
        <dbReference type="EMBL" id="CEG04465.1"/>
    </source>
</evidence>
<proteinExistence type="predicted"/>
<sequence>MFGRRRRPILGAAVVVGASRAAAKHEVRKQELAATERDREIQREIELRRYEDERQEQRTQRAVDEAMRKAALQEQAAQQSNAVMQAPQQPQYVETYPVVQVQTRDMGLYNSVNDAPTVFEPAPAYRLAPEFVDERPRKSPIPSPGPAPRARYCTLSNIVDWCGQSFSVILHCSKGVRIGAEVALRIKNNEDSGLREKTVKVMSAAIASATFDLLMGTEAKSHPITSAAVSLVEGIIIDRIEHGTMKH</sequence>
<accession>A0A090MFM7</accession>
<reference evidence="1" key="1">
    <citation type="submission" date="2013-05" db="EMBL/GenBank/DDBJ databases">
        <title>Draft genome sequences of six wheat associated Fusarium spp. isolates.</title>
        <authorList>
            <person name="Moolhuijzen P.M."/>
            <person name="Manners J.M."/>
            <person name="Wilcox S."/>
            <person name="Bellgard M.I."/>
            <person name="Gardiner D.M."/>
        </authorList>
    </citation>
    <scope>NUCLEOTIDE SEQUENCE</scope>
    <source>
        <strain evidence="1">CS3069</strain>
    </source>
</reference>
<comment type="caution">
    <text evidence="1">The sequence shown here is derived from an EMBL/GenBank/DDBJ whole genome shotgun (WGS) entry which is preliminary data.</text>
</comment>